<keyword evidence="2" id="KW-1185">Reference proteome</keyword>
<sequence length="172" mass="19823">MFLNSLKNLFTKKIVKKSLANVKPGASGEKINTVGIVFDESYFHEKEAIVEALSEQGILPQNTDVLVFKNRIRKNEVFDYPVFSHKDLSWQATFRNSDVKAFMEKPFDLLINYYDVEKSALMVVTNLSKAKFKVGFASVSKKLNHFMIDTTAERHEVFTSELFKYLKILNKL</sequence>
<dbReference type="RefSeq" id="WP_176007089.1">
    <property type="nucleotide sequence ID" value="NZ_JABWMI010000018.1"/>
</dbReference>
<evidence type="ECO:0000313" key="1">
    <source>
        <dbReference type="EMBL" id="NYA72284.1"/>
    </source>
</evidence>
<protein>
    <submittedName>
        <fullName evidence="1">Uncharacterized protein</fullName>
    </submittedName>
</protein>
<name>A0A7Y8Y469_9FLAO</name>
<dbReference type="AlphaFoldDB" id="A0A7Y8Y469"/>
<dbReference type="EMBL" id="JACBJI010000007">
    <property type="protein sequence ID" value="NYA72284.1"/>
    <property type="molecule type" value="Genomic_DNA"/>
</dbReference>
<gene>
    <name evidence="1" type="ORF">HZF10_15245</name>
</gene>
<organism evidence="1 2">
    <name type="scientific">Flavobacterium agri</name>
    <dbReference type="NCBI Taxonomy" id="2743471"/>
    <lineage>
        <taxon>Bacteria</taxon>
        <taxon>Pseudomonadati</taxon>
        <taxon>Bacteroidota</taxon>
        <taxon>Flavobacteriia</taxon>
        <taxon>Flavobacteriales</taxon>
        <taxon>Flavobacteriaceae</taxon>
        <taxon>Flavobacterium</taxon>
    </lineage>
</organism>
<dbReference type="InterPro" id="IPR054207">
    <property type="entry name" value="DUF6913"/>
</dbReference>
<evidence type="ECO:0000313" key="2">
    <source>
        <dbReference type="Proteomes" id="UP000535020"/>
    </source>
</evidence>
<accession>A0A7Y8Y469</accession>
<comment type="caution">
    <text evidence="1">The sequence shown here is derived from an EMBL/GenBank/DDBJ whole genome shotgun (WGS) entry which is preliminary data.</text>
</comment>
<proteinExistence type="predicted"/>
<reference evidence="1 2" key="1">
    <citation type="submission" date="2020-07" db="EMBL/GenBank/DDBJ databases">
        <authorList>
            <person name="Sun Q."/>
        </authorList>
    </citation>
    <scope>NUCLEOTIDE SEQUENCE [LARGE SCALE GENOMIC DNA]</scope>
    <source>
        <strain evidence="1 2">MAH-1</strain>
    </source>
</reference>
<dbReference type="Pfam" id="PF21857">
    <property type="entry name" value="DUF6913"/>
    <property type="match status" value="1"/>
</dbReference>
<dbReference type="Proteomes" id="UP000535020">
    <property type="component" value="Unassembled WGS sequence"/>
</dbReference>